<keyword evidence="3" id="KW-1185">Reference proteome</keyword>
<gene>
    <name evidence="2" type="ORF">HK100_001698</name>
</gene>
<evidence type="ECO:0000256" key="1">
    <source>
        <dbReference type="SAM" id="Coils"/>
    </source>
</evidence>
<evidence type="ECO:0000313" key="2">
    <source>
        <dbReference type="EMBL" id="KAJ3114320.1"/>
    </source>
</evidence>
<evidence type="ECO:0000313" key="3">
    <source>
        <dbReference type="Proteomes" id="UP001211907"/>
    </source>
</evidence>
<reference evidence="2" key="1">
    <citation type="submission" date="2020-05" db="EMBL/GenBank/DDBJ databases">
        <title>Phylogenomic resolution of chytrid fungi.</title>
        <authorList>
            <person name="Stajich J.E."/>
            <person name="Amses K."/>
            <person name="Simmons R."/>
            <person name="Seto K."/>
            <person name="Myers J."/>
            <person name="Bonds A."/>
            <person name="Quandt C.A."/>
            <person name="Barry K."/>
            <person name="Liu P."/>
            <person name="Grigoriev I."/>
            <person name="Longcore J.E."/>
            <person name="James T.Y."/>
        </authorList>
    </citation>
    <scope>NUCLEOTIDE SEQUENCE</scope>
    <source>
        <strain evidence="2">JEL0513</strain>
    </source>
</reference>
<organism evidence="2 3">
    <name type="scientific">Physocladia obscura</name>
    <dbReference type="NCBI Taxonomy" id="109957"/>
    <lineage>
        <taxon>Eukaryota</taxon>
        <taxon>Fungi</taxon>
        <taxon>Fungi incertae sedis</taxon>
        <taxon>Chytridiomycota</taxon>
        <taxon>Chytridiomycota incertae sedis</taxon>
        <taxon>Chytridiomycetes</taxon>
        <taxon>Chytridiales</taxon>
        <taxon>Chytriomycetaceae</taxon>
        <taxon>Physocladia</taxon>
    </lineage>
</organism>
<keyword evidence="1" id="KW-0175">Coiled coil</keyword>
<accession>A0AAD5SWQ9</accession>
<protein>
    <submittedName>
        <fullName evidence="2">Uncharacterized protein</fullName>
    </submittedName>
</protein>
<feature type="coiled-coil region" evidence="1">
    <location>
        <begin position="25"/>
        <end position="105"/>
    </location>
</feature>
<name>A0AAD5SWQ9_9FUNG</name>
<dbReference type="EMBL" id="JADGJH010001376">
    <property type="protein sequence ID" value="KAJ3114320.1"/>
    <property type="molecule type" value="Genomic_DNA"/>
</dbReference>
<sequence length="416" mass="46381">MDENSNNSQQHPASLSNIRAQNLTREELLAINQSLFEEMNAMELQHEQTLTAAVDALEKNARERRALERQISDLTASKNLIQQEKNHLERVQESLRSDLEEMKTAVQHVSEKAIFALKDRETMTLQMITIEAQVAKLLDWLIEEGRVLEKQDCEENISYCDDCDRDDYSHEKHEDKGFLNYKDAENRQSQFLRPAATAIASFSCGFNKKGVDSSRLGASSSLTTLYANAIANAGTITTQSSRNKLITSSCNSSASSSRSSLSVAEATCLDEKRKNSSVSHLRLSVSSLSKRSSSNNGGELRPGSALTNLNERIMGQIGQIAELLKAVLSLQEETGRQLWEAKKRVKSVEVEVSMLRKWRDVVMKRVDDFGNGCVRSVSVGLRIETDEQDALEITRELSKRLTAVSAIRKSSGSLYG</sequence>
<dbReference type="AlphaFoldDB" id="A0AAD5SWQ9"/>
<comment type="caution">
    <text evidence="2">The sequence shown here is derived from an EMBL/GenBank/DDBJ whole genome shotgun (WGS) entry which is preliminary data.</text>
</comment>
<proteinExistence type="predicted"/>
<dbReference type="Proteomes" id="UP001211907">
    <property type="component" value="Unassembled WGS sequence"/>
</dbReference>